<gene>
    <name evidence="2" type="ORF">GCM10010411_93940</name>
</gene>
<evidence type="ECO:0008006" key="4">
    <source>
        <dbReference type="Google" id="ProtNLM"/>
    </source>
</evidence>
<proteinExistence type="predicted"/>
<reference evidence="3" key="1">
    <citation type="journal article" date="2019" name="Int. J. Syst. Evol. Microbiol.">
        <title>The Global Catalogue of Microorganisms (GCM) 10K type strain sequencing project: providing services to taxonomists for standard genome sequencing and annotation.</title>
        <authorList>
            <consortium name="The Broad Institute Genomics Platform"/>
            <consortium name="The Broad Institute Genome Sequencing Center for Infectious Disease"/>
            <person name="Wu L."/>
            <person name="Ma J."/>
        </authorList>
    </citation>
    <scope>NUCLEOTIDE SEQUENCE [LARGE SCALE GENOMIC DNA]</scope>
    <source>
        <strain evidence="3">JCM 6833</strain>
    </source>
</reference>
<protein>
    <recommendedName>
        <fullName evidence="4">Secreted protein</fullName>
    </recommendedName>
</protein>
<dbReference type="Proteomes" id="UP001501509">
    <property type="component" value="Unassembled WGS sequence"/>
</dbReference>
<dbReference type="RefSeq" id="WP_344549293.1">
    <property type="nucleotide sequence ID" value="NZ_BAAATD010000027.1"/>
</dbReference>
<dbReference type="EMBL" id="BAAATD010000027">
    <property type="protein sequence ID" value="GAA2639010.1"/>
    <property type="molecule type" value="Genomic_DNA"/>
</dbReference>
<evidence type="ECO:0000313" key="3">
    <source>
        <dbReference type="Proteomes" id="UP001501509"/>
    </source>
</evidence>
<comment type="caution">
    <text evidence="2">The sequence shown here is derived from an EMBL/GenBank/DDBJ whole genome shotgun (WGS) entry which is preliminary data.</text>
</comment>
<name>A0ABP6D9J3_9ACTN</name>
<accession>A0ABP6D9J3</accession>
<keyword evidence="3" id="KW-1185">Reference proteome</keyword>
<feature type="region of interest" description="Disordered" evidence="1">
    <location>
        <begin position="18"/>
        <end position="60"/>
    </location>
</feature>
<sequence length="60" mass="6519">MFLVLIVLVVTVCGRRLGRSGSREDGRGVTDTHVGASQDRNIADAERLGQLDQGRQPGRE</sequence>
<evidence type="ECO:0000313" key="2">
    <source>
        <dbReference type="EMBL" id="GAA2639010.1"/>
    </source>
</evidence>
<evidence type="ECO:0000256" key="1">
    <source>
        <dbReference type="SAM" id="MobiDB-lite"/>
    </source>
</evidence>
<organism evidence="2 3">
    <name type="scientific">Actinomadura fulvescens</name>
    <dbReference type="NCBI Taxonomy" id="46160"/>
    <lineage>
        <taxon>Bacteria</taxon>
        <taxon>Bacillati</taxon>
        <taxon>Actinomycetota</taxon>
        <taxon>Actinomycetes</taxon>
        <taxon>Streptosporangiales</taxon>
        <taxon>Thermomonosporaceae</taxon>
        <taxon>Actinomadura</taxon>
    </lineage>
</organism>
<feature type="compositionally biased region" description="Basic and acidic residues" evidence="1">
    <location>
        <begin position="21"/>
        <end position="30"/>
    </location>
</feature>